<keyword evidence="1" id="KW-0812">Transmembrane</keyword>
<keyword evidence="3" id="KW-1185">Reference proteome</keyword>
<organism evidence="2 3">
    <name type="scientific">Flavobacterium terrigena</name>
    <dbReference type="NCBI Taxonomy" id="402734"/>
    <lineage>
        <taxon>Bacteria</taxon>
        <taxon>Pseudomonadati</taxon>
        <taxon>Bacteroidota</taxon>
        <taxon>Flavobacteriia</taxon>
        <taxon>Flavobacteriales</taxon>
        <taxon>Flavobacteriaceae</taxon>
        <taxon>Flavobacterium</taxon>
    </lineage>
</organism>
<dbReference type="AlphaFoldDB" id="A0A1H6W7S1"/>
<dbReference type="OrthoDB" id="981524at2"/>
<dbReference type="EMBL" id="FNYA01000006">
    <property type="protein sequence ID" value="SEJ13091.1"/>
    <property type="molecule type" value="Genomic_DNA"/>
</dbReference>
<dbReference type="Proteomes" id="UP000199702">
    <property type="component" value="Unassembled WGS sequence"/>
</dbReference>
<dbReference type="RefSeq" id="WP_091313970.1">
    <property type="nucleotide sequence ID" value="NZ_CBCSJU010000001.1"/>
</dbReference>
<keyword evidence="1" id="KW-0472">Membrane</keyword>
<evidence type="ECO:0000313" key="2">
    <source>
        <dbReference type="EMBL" id="SEJ13091.1"/>
    </source>
</evidence>
<accession>A0A1H6W7S1</accession>
<reference evidence="3" key="1">
    <citation type="submission" date="2016-10" db="EMBL/GenBank/DDBJ databases">
        <authorList>
            <person name="Varghese N."/>
            <person name="Submissions S."/>
        </authorList>
    </citation>
    <scope>NUCLEOTIDE SEQUENCE [LARGE SCALE GENOMIC DNA]</scope>
    <source>
        <strain evidence="3">DSM 17934</strain>
    </source>
</reference>
<evidence type="ECO:0000256" key="1">
    <source>
        <dbReference type="SAM" id="Phobius"/>
    </source>
</evidence>
<keyword evidence="1" id="KW-1133">Transmembrane helix</keyword>
<feature type="transmembrane region" description="Helical" evidence="1">
    <location>
        <begin position="78"/>
        <end position="99"/>
    </location>
</feature>
<evidence type="ECO:0000313" key="3">
    <source>
        <dbReference type="Proteomes" id="UP000199702"/>
    </source>
</evidence>
<gene>
    <name evidence="2" type="ORF">SAMN05660918_2478</name>
</gene>
<protein>
    <submittedName>
        <fullName evidence="2">Uncharacterized protein</fullName>
    </submittedName>
</protein>
<proteinExistence type="predicted"/>
<sequence length="152" mass="17178">MNTNLENNKIKSGFTAPTDYFDTLSDKIFEKINGEVNTSLLPETSGFIVPENYFAKNEAELLRKINHSETKVISLKAAFYKVSGIAAVLLLTIVSPMFYNTVETKKNELAEMNYLEIHSEELGIYEVGSMLDNDDIIELENELIYNDLNAIN</sequence>
<dbReference type="STRING" id="402734.SAMN05660918_2478"/>
<name>A0A1H6W7S1_9FLAO</name>